<evidence type="ECO:0000259" key="1">
    <source>
        <dbReference type="SMART" id="SM00363"/>
    </source>
</evidence>
<dbReference type="AlphaFoldDB" id="A0A1J5SM61"/>
<dbReference type="PROSITE" id="PS50889">
    <property type="entry name" value="S4"/>
    <property type="match status" value="1"/>
</dbReference>
<reference evidence="2" key="1">
    <citation type="submission" date="2016-10" db="EMBL/GenBank/DDBJ databases">
        <title>Sequence of Gallionella enrichment culture.</title>
        <authorList>
            <person name="Poehlein A."/>
            <person name="Muehling M."/>
            <person name="Daniel R."/>
        </authorList>
    </citation>
    <scope>NUCLEOTIDE SEQUENCE</scope>
</reference>
<proteinExistence type="predicted"/>
<dbReference type="Pfam" id="PF01479">
    <property type="entry name" value="S4"/>
    <property type="match status" value="1"/>
</dbReference>
<name>A0A1J5SM61_9ZZZZ</name>
<dbReference type="SUPFAM" id="SSF55174">
    <property type="entry name" value="Alpha-L RNA-binding motif"/>
    <property type="match status" value="1"/>
</dbReference>
<organism evidence="2">
    <name type="scientific">mine drainage metagenome</name>
    <dbReference type="NCBI Taxonomy" id="410659"/>
    <lineage>
        <taxon>unclassified sequences</taxon>
        <taxon>metagenomes</taxon>
        <taxon>ecological metagenomes</taxon>
    </lineage>
</organism>
<feature type="domain" description="RNA-binding S4" evidence="1">
    <location>
        <begin position="6"/>
        <end position="70"/>
    </location>
</feature>
<sequence>MPDGAMRIDQWLWFARLCKSRGLAQTLIGQGLVRLNRQAVAKAGTPLRPGDEVALPQGRQQLRLKVLALAGRRGPAAEAAGLYLLLDRLPRDDDV</sequence>
<dbReference type="EMBL" id="MLJW01000028">
    <property type="protein sequence ID" value="OIR09035.1"/>
    <property type="molecule type" value="Genomic_DNA"/>
</dbReference>
<evidence type="ECO:0000313" key="2">
    <source>
        <dbReference type="EMBL" id="OIR09035.1"/>
    </source>
</evidence>
<dbReference type="GO" id="GO:0003723">
    <property type="term" value="F:RNA binding"/>
    <property type="evidence" value="ECO:0007669"/>
    <property type="project" value="InterPro"/>
</dbReference>
<protein>
    <submittedName>
        <fullName evidence="2">Heat shock protein 15</fullName>
    </submittedName>
</protein>
<accession>A0A1J5SM61</accession>
<gene>
    <name evidence="2" type="primary">hslR_3</name>
    <name evidence="2" type="ORF">GALL_86410</name>
</gene>
<keyword evidence="2" id="KW-0346">Stress response</keyword>
<comment type="caution">
    <text evidence="2">The sequence shown here is derived from an EMBL/GenBank/DDBJ whole genome shotgun (WGS) entry which is preliminary data.</text>
</comment>
<dbReference type="CDD" id="cd00165">
    <property type="entry name" value="S4"/>
    <property type="match status" value="1"/>
</dbReference>
<dbReference type="InterPro" id="IPR002942">
    <property type="entry name" value="S4_RNA-bd"/>
</dbReference>
<dbReference type="Gene3D" id="3.10.290.10">
    <property type="entry name" value="RNA-binding S4 domain"/>
    <property type="match status" value="1"/>
</dbReference>
<dbReference type="InterPro" id="IPR036986">
    <property type="entry name" value="S4_RNA-bd_sf"/>
</dbReference>
<dbReference type="SMART" id="SM00363">
    <property type="entry name" value="S4"/>
    <property type="match status" value="1"/>
</dbReference>